<dbReference type="PANTHER" id="PTHR38797">
    <property type="entry name" value="NUCLEAR PORE COMPLEX PROTEIN NUP85-RELATED"/>
    <property type="match status" value="1"/>
</dbReference>
<evidence type="ECO:0000313" key="2">
    <source>
        <dbReference type="Proteomes" id="UP001283341"/>
    </source>
</evidence>
<organism evidence="1 2">
    <name type="scientific">Apodospora peruviana</name>
    <dbReference type="NCBI Taxonomy" id="516989"/>
    <lineage>
        <taxon>Eukaryota</taxon>
        <taxon>Fungi</taxon>
        <taxon>Dikarya</taxon>
        <taxon>Ascomycota</taxon>
        <taxon>Pezizomycotina</taxon>
        <taxon>Sordariomycetes</taxon>
        <taxon>Sordariomycetidae</taxon>
        <taxon>Sordariales</taxon>
        <taxon>Lasiosphaeriaceae</taxon>
        <taxon>Apodospora</taxon>
    </lineage>
</organism>
<dbReference type="Proteomes" id="UP001283341">
    <property type="component" value="Unassembled WGS sequence"/>
</dbReference>
<proteinExistence type="predicted"/>
<sequence>MGDIKKSKPIQPKQVVSDVDSDPPLVEFTLADDLTVWFDDDHPNSSQSFKNKTAMVILRDLIQGKITTFDATRAVLDMLPSREECLKGGDNGWNEAKGQHAALSQWFCDMAMQIPYNHRAQAWLVQLLVTISRSERSGGMSHGPLGEGYPIFVSMEQFGIDVYEQFEPDIEDDLWPGDPVAHGLNSTAFLARLSLAGFPGFVRNAFRTMRNLESEPSDPRYTDLSVSTAALRVLYGGQTLYIQAVEAPVTEDSNSAHFKPGKLYKGPQFGIERWAFWKEALKAAGEKPEEKMSEQSRKLAAAAAELMEAIEKGRRV</sequence>
<evidence type="ECO:0000313" key="1">
    <source>
        <dbReference type="EMBL" id="KAK3314884.1"/>
    </source>
</evidence>
<dbReference type="InterPro" id="IPR053204">
    <property type="entry name" value="Oxopyrrolidines_Biosynth-assoc"/>
</dbReference>
<keyword evidence="2" id="KW-1185">Reference proteome</keyword>
<dbReference type="AlphaFoldDB" id="A0AAE0M1R8"/>
<dbReference type="Pfam" id="PF12311">
    <property type="entry name" value="DUF3632"/>
    <property type="match status" value="1"/>
</dbReference>
<protein>
    <submittedName>
        <fullName evidence="1">Uncharacterized protein</fullName>
    </submittedName>
</protein>
<dbReference type="InterPro" id="IPR022085">
    <property type="entry name" value="OpdG"/>
</dbReference>
<reference evidence="1" key="1">
    <citation type="journal article" date="2023" name="Mol. Phylogenet. Evol.">
        <title>Genome-scale phylogeny and comparative genomics of the fungal order Sordariales.</title>
        <authorList>
            <person name="Hensen N."/>
            <person name="Bonometti L."/>
            <person name="Westerberg I."/>
            <person name="Brannstrom I.O."/>
            <person name="Guillou S."/>
            <person name="Cros-Aarteil S."/>
            <person name="Calhoun S."/>
            <person name="Haridas S."/>
            <person name="Kuo A."/>
            <person name="Mondo S."/>
            <person name="Pangilinan J."/>
            <person name="Riley R."/>
            <person name="LaButti K."/>
            <person name="Andreopoulos B."/>
            <person name="Lipzen A."/>
            <person name="Chen C."/>
            <person name="Yan M."/>
            <person name="Daum C."/>
            <person name="Ng V."/>
            <person name="Clum A."/>
            <person name="Steindorff A."/>
            <person name="Ohm R.A."/>
            <person name="Martin F."/>
            <person name="Silar P."/>
            <person name="Natvig D.O."/>
            <person name="Lalanne C."/>
            <person name="Gautier V."/>
            <person name="Ament-Velasquez S.L."/>
            <person name="Kruys A."/>
            <person name="Hutchinson M.I."/>
            <person name="Powell A.J."/>
            <person name="Barry K."/>
            <person name="Miller A.N."/>
            <person name="Grigoriev I.V."/>
            <person name="Debuchy R."/>
            <person name="Gladieux P."/>
            <person name="Hiltunen Thoren M."/>
            <person name="Johannesson H."/>
        </authorList>
    </citation>
    <scope>NUCLEOTIDE SEQUENCE</scope>
    <source>
        <strain evidence="1">CBS 118394</strain>
    </source>
</reference>
<reference evidence="1" key="2">
    <citation type="submission" date="2023-06" db="EMBL/GenBank/DDBJ databases">
        <authorList>
            <consortium name="Lawrence Berkeley National Laboratory"/>
            <person name="Haridas S."/>
            <person name="Hensen N."/>
            <person name="Bonometti L."/>
            <person name="Westerberg I."/>
            <person name="Brannstrom I.O."/>
            <person name="Guillou S."/>
            <person name="Cros-Aarteil S."/>
            <person name="Calhoun S."/>
            <person name="Kuo A."/>
            <person name="Mondo S."/>
            <person name="Pangilinan J."/>
            <person name="Riley R."/>
            <person name="Labutti K."/>
            <person name="Andreopoulos B."/>
            <person name="Lipzen A."/>
            <person name="Chen C."/>
            <person name="Yanf M."/>
            <person name="Daum C."/>
            <person name="Ng V."/>
            <person name="Clum A."/>
            <person name="Steindorff A."/>
            <person name="Ohm R."/>
            <person name="Martin F."/>
            <person name="Silar P."/>
            <person name="Natvig D."/>
            <person name="Lalanne C."/>
            <person name="Gautier V."/>
            <person name="Ament-Velasquez S.L."/>
            <person name="Kruys A."/>
            <person name="Hutchinson M.I."/>
            <person name="Powell A.J."/>
            <person name="Barry K."/>
            <person name="Miller A.N."/>
            <person name="Grigoriev I.V."/>
            <person name="Debuchy R."/>
            <person name="Gladieux P."/>
            <person name="Thoren M.H."/>
            <person name="Johannesson H."/>
        </authorList>
    </citation>
    <scope>NUCLEOTIDE SEQUENCE</scope>
    <source>
        <strain evidence="1">CBS 118394</strain>
    </source>
</reference>
<dbReference type="EMBL" id="JAUEDM010000006">
    <property type="protein sequence ID" value="KAK3314884.1"/>
    <property type="molecule type" value="Genomic_DNA"/>
</dbReference>
<comment type="caution">
    <text evidence="1">The sequence shown here is derived from an EMBL/GenBank/DDBJ whole genome shotgun (WGS) entry which is preliminary data.</text>
</comment>
<dbReference type="PANTHER" id="PTHR38797:SF4">
    <property type="entry name" value="NUCLEAR PORE COMPLEX PROTEIN NUP85"/>
    <property type="match status" value="1"/>
</dbReference>
<accession>A0AAE0M1R8</accession>
<name>A0AAE0M1R8_9PEZI</name>
<gene>
    <name evidence="1" type="ORF">B0H66DRAFT_563870</name>
</gene>